<dbReference type="InterPro" id="IPR003772">
    <property type="entry name" value="YceD"/>
</dbReference>
<evidence type="ECO:0000313" key="2">
    <source>
        <dbReference type="Proteomes" id="UP000006900"/>
    </source>
</evidence>
<evidence type="ECO:0000313" key="1">
    <source>
        <dbReference type="EMBL" id="CAR71755.1"/>
    </source>
</evidence>
<dbReference type="HOGENOM" id="CLU_100236_0_0_11"/>
<proteinExistence type="predicted"/>
<reference evidence="1 2" key="1">
    <citation type="journal article" date="2009" name="Nat. Genet.">
        <title>Comparative genomic and phylogeographic analysis of Mycobacterium leprae.</title>
        <authorList>
            <person name="Monot M."/>
            <person name="Honore N."/>
            <person name="Garnier T."/>
            <person name="Zidane N."/>
            <person name="Sherafi D."/>
            <person name="Paniz-Mondolfi A."/>
            <person name="Matsuoka M."/>
            <person name="Taylor G.M."/>
            <person name="Donoghue H.D."/>
            <person name="Bouwman A."/>
            <person name="Mays S."/>
            <person name="Watson C."/>
            <person name="Lockwood D."/>
            <person name="Khamispour A."/>
            <person name="Dowlati Y."/>
            <person name="Jianping S."/>
            <person name="Rea T.H."/>
            <person name="Vera-Cabrera L."/>
            <person name="Stefani M.M."/>
            <person name="Banu S."/>
            <person name="Macdonald M."/>
            <person name="Sapkota B.R."/>
            <person name="Spencer J.S."/>
            <person name="Thomas J."/>
            <person name="Harshman K."/>
            <person name="Singh P."/>
            <person name="Busso P."/>
            <person name="Gattiker A."/>
            <person name="Rougemont J."/>
            <person name="Brennan P.J."/>
            <person name="Cole S.T."/>
        </authorList>
    </citation>
    <scope>NUCLEOTIDE SEQUENCE [LARGE SCALE GENOMIC DNA]</scope>
    <source>
        <strain evidence="2">Br4923</strain>
    </source>
</reference>
<gene>
    <name evidence="1" type="ordered locus">MLBr01660</name>
</gene>
<sequence length="217" mass="23481">MTVALALRDGCRRISTMTRQYGVTTQRHLISPVVFDITPLGRRPGAIIALQKTVPSLARIGLELVVIEWGAPINLDLRVESVSEDVLVAGTVTAPTVSECVRCLTAVHGHVQVTLNQLFAYPYSATKVTTEEDAVGHVVDGTIDLEQSIIDAVGIELPFAPMCRSDCPGLCAECGTSLVVEPGHPHDRIDPWWAKLTDMLAPDVPQTSETDGSRSEW</sequence>
<name>A0A0H3MZZ2_MYCLB</name>
<dbReference type="Pfam" id="PF02620">
    <property type="entry name" value="YceD"/>
    <property type="match status" value="1"/>
</dbReference>
<dbReference type="Proteomes" id="UP000006900">
    <property type="component" value="Chromosome"/>
</dbReference>
<protein>
    <recommendedName>
        <fullName evidence="3">DUF177 domain-containing protein</fullName>
    </recommendedName>
</protein>
<evidence type="ECO:0008006" key="3">
    <source>
        <dbReference type="Google" id="ProtNLM"/>
    </source>
</evidence>
<dbReference type="PANTHER" id="PTHR34374">
    <property type="entry name" value="LARGE RIBOSOMAL RNA SUBUNIT ACCUMULATION PROTEIN YCED HOMOLOG 1, CHLOROPLASTIC"/>
    <property type="match status" value="1"/>
</dbReference>
<dbReference type="AlphaFoldDB" id="A0A0H3MZZ2"/>
<accession>A0A0H3MZZ2</accession>
<organism evidence="1 2">
    <name type="scientific">Mycobacterium leprae (strain Br4923)</name>
    <dbReference type="NCBI Taxonomy" id="561304"/>
    <lineage>
        <taxon>Bacteria</taxon>
        <taxon>Bacillati</taxon>
        <taxon>Actinomycetota</taxon>
        <taxon>Actinomycetes</taxon>
        <taxon>Mycobacteriales</taxon>
        <taxon>Mycobacteriaceae</taxon>
        <taxon>Mycobacterium</taxon>
    </lineage>
</organism>
<dbReference type="KEGG" id="mlb:MLBr01660"/>
<dbReference type="PANTHER" id="PTHR34374:SF1">
    <property type="entry name" value="LARGE RIBOSOMAL RNA SUBUNIT ACCUMULATION PROTEIN YCED HOMOLOG 1, CHLOROPLASTIC"/>
    <property type="match status" value="1"/>
</dbReference>
<dbReference type="EMBL" id="FM211192">
    <property type="protein sequence ID" value="CAR71755.1"/>
    <property type="molecule type" value="Genomic_DNA"/>
</dbReference>